<accession>A0A7J9NIM8</accession>
<dbReference type="InterPro" id="IPR011004">
    <property type="entry name" value="Trimer_LpxA-like_sf"/>
</dbReference>
<dbReference type="Pfam" id="PF00132">
    <property type="entry name" value="Hexapep"/>
    <property type="match status" value="1"/>
</dbReference>
<dbReference type="InterPro" id="IPR050179">
    <property type="entry name" value="Trans_hexapeptide_repeat"/>
</dbReference>
<comment type="caution">
    <text evidence="2">The sequence shown here is derived from an EMBL/GenBank/DDBJ whole genome shotgun (WGS) entry which is preliminary data.</text>
</comment>
<evidence type="ECO:0000313" key="2">
    <source>
        <dbReference type="EMBL" id="MBA2840764.1"/>
    </source>
</evidence>
<dbReference type="CDD" id="cd03349">
    <property type="entry name" value="LbH_XAT"/>
    <property type="match status" value="1"/>
</dbReference>
<gene>
    <name evidence="2" type="ORF">HNP87_001296</name>
</gene>
<dbReference type="Gene3D" id="2.160.10.10">
    <property type="entry name" value="Hexapeptide repeat proteins"/>
    <property type="match status" value="1"/>
</dbReference>
<dbReference type="AlphaFoldDB" id="A0A7J9NIM8"/>
<protein>
    <submittedName>
        <fullName evidence="2">Acetyltransferase-like isoleucine patch superfamily enzyme</fullName>
    </submittedName>
</protein>
<dbReference type="Proteomes" id="UP000563838">
    <property type="component" value="Unassembled WGS sequence"/>
</dbReference>
<dbReference type="InterPro" id="IPR001451">
    <property type="entry name" value="Hexapep"/>
</dbReference>
<evidence type="ECO:0000313" key="3">
    <source>
        <dbReference type="Proteomes" id="UP000563838"/>
    </source>
</evidence>
<sequence>MFLGNKYPKLSIGTGTYINDLKLYCWDNTITVNIGKYCSFASGISITAGGEHDIDWVSTYPFIDRWNVKNLYSLKKPRYKGDIVVGNDVWVGNNVTILSGVTIGSGAVIGACSVVTKDIPPYAVAVGNPCKIIKYRFDKETIEKLLKICWWDWDRKKIYGNLEKMVDTEKFVKYYGK</sequence>
<reference evidence="2 3" key="1">
    <citation type="submission" date="2020-07" db="EMBL/GenBank/DDBJ databases">
        <title>Genomic Encyclopedia of Type Strains, Phase IV (KMG-V): Genome sequencing to study the core and pangenomes of soil and plant-associated prokaryotes.</title>
        <authorList>
            <person name="Whitman W."/>
        </authorList>
    </citation>
    <scope>NUCLEOTIDE SEQUENCE [LARGE SCALE GENOMIC DNA]</scope>
    <source>
        <strain evidence="2 3">A4</strain>
    </source>
</reference>
<dbReference type="InterPro" id="IPR018357">
    <property type="entry name" value="Hexapep_transf_CS"/>
</dbReference>
<name>A0A7J9NIM8_METMI</name>
<proteinExistence type="predicted"/>
<dbReference type="SUPFAM" id="SSF51161">
    <property type="entry name" value="Trimeric LpxA-like enzymes"/>
    <property type="match status" value="1"/>
</dbReference>
<dbReference type="GO" id="GO:0016740">
    <property type="term" value="F:transferase activity"/>
    <property type="evidence" value="ECO:0007669"/>
    <property type="project" value="UniProtKB-KW"/>
</dbReference>
<dbReference type="PANTHER" id="PTHR43300:SF11">
    <property type="entry name" value="ACETYLTRANSFERASE RV3034C-RELATED"/>
    <property type="match status" value="1"/>
</dbReference>
<dbReference type="EMBL" id="JACDUI010000002">
    <property type="protein sequence ID" value="MBA2840764.1"/>
    <property type="molecule type" value="Genomic_DNA"/>
</dbReference>
<dbReference type="PROSITE" id="PS00101">
    <property type="entry name" value="HEXAPEP_TRANSFERASES"/>
    <property type="match status" value="1"/>
</dbReference>
<dbReference type="PANTHER" id="PTHR43300">
    <property type="entry name" value="ACETYLTRANSFERASE"/>
    <property type="match status" value="1"/>
</dbReference>
<keyword evidence="1 2" id="KW-0808">Transferase</keyword>
<evidence type="ECO:0000256" key="1">
    <source>
        <dbReference type="ARBA" id="ARBA00022679"/>
    </source>
</evidence>
<dbReference type="RefSeq" id="WP_181488506.1">
    <property type="nucleotide sequence ID" value="NZ_JACDUI010000002.1"/>
</dbReference>
<organism evidence="2 3">
    <name type="scientific">Methanococcus maripaludis</name>
    <name type="common">Methanococcus deltae</name>
    <dbReference type="NCBI Taxonomy" id="39152"/>
    <lineage>
        <taxon>Archaea</taxon>
        <taxon>Methanobacteriati</taxon>
        <taxon>Methanobacteriota</taxon>
        <taxon>Methanomada group</taxon>
        <taxon>Methanococci</taxon>
        <taxon>Methanococcales</taxon>
        <taxon>Methanococcaceae</taxon>
        <taxon>Methanococcus</taxon>
    </lineage>
</organism>